<feature type="domain" description="EAL" evidence="1">
    <location>
        <begin position="15"/>
        <end position="260"/>
    </location>
</feature>
<name>W7QG53_9ALTE</name>
<protein>
    <recommendedName>
        <fullName evidence="1">EAL domain-containing protein</fullName>
    </recommendedName>
</protein>
<dbReference type="PANTHER" id="PTHR33121">
    <property type="entry name" value="CYCLIC DI-GMP PHOSPHODIESTERASE PDEF"/>
    <property type="match status" value="1"/>
</dbReference>
<dbReference type="Pfam" id="PF00563">
    <property type="entry name" value="EAL"/>
    <property type="match status" value="1"/>
</dbReference>
<sequence length="260" mass="29359">MQISNVNNDTPVDYKALTCHECRNGVGLGFEISMAFQPIVDTESRSIFAYEALVRGANNQPASWVFQHVNKQNLYRFDQTCRIKAIKLAAELNLDKFLCINFMPNAVYQPSLCIKATLSAAQTYNFPTDKLIFEFTEQEQLLDQKHILNIVEHYQQLGFSIAIDDFGAGYSGLALLADVECDLVKLDMALIRNIDTDPRRQAIVESAVSLCKQLNTKLMAEGIETQAELQTLQKLGIKLFQGFYLAKPEFECLPKVVRFS</sequence>
<dbReference type="STRING" id="1328313.DS2_06356"/>
<reference evidence="2 3" key="1">
    <citation type="journal article" date="2014" name="Genome Announc.">
        <title>Draft Genome Sequence of the Agar-Degrading Bacterium Catenovulum sp. Strain DS-2, Isolated from Intestines of Haliotis diversicolor.</title>
        <authorList>
            <person name="Shan D."/>
            <person name="Li X."/>
            <person name="Gu Z."/>
            <person name="Wei G."/>
            <person name="Gao Z."/>
            <person name="Shao Z."/>
        </authorList>
    </citation>
    <scope>NUCLEOTIDE SEQUENCE [LARGE SCALE GENOMIC DNA]</scope>
    <source>
        <strain evidence="2 3">DS-2</strain>
    </source>
</reference>
<dbReference type="eggNOG" id="COG2200">
    <property type="taxonomic scope" value="Bacteria"/>
</dbReference>
<dbReference type="PROSITE" id="PS50883">
    <property type="entry name" value="EAL"/>
    <property type="match status" value="1"/>
</dbReference>
<dbReference type="SUPFAM" id="SSF141868">
    <property type="entry name" value="EAL domain-like"/>
    <property type="match status" value="1"/>
</dbReference>
<dbReference type="InterPro" id="IPR035919">
    <property type="entry name" value="EAL_sf"/>
</dbReference>
<dbReference type="RefSeq" id="WP_051479673.1">
    <property type="nucleotide sequence ID" value="NZ_ARZY01000008.1"/>
</dbReference>
<evidence type="ECO:0000313" key="3">
    <source>
        <dbReference type="Proteomes" id="UP000019276"/>
    </source>
</evidence>
<dbReference type="Gene3D" id="3.20.20.450">
    <property type="entry name" value="EAL domain"/>
    <property type="match status" value="1"/>
</dbReference>
<evidence type="ECO:0000259" key="1">
    <source>
        <dbReference type="PROSITE" id="PS50883"/>
    </source>
</evidence>
<evidence type="ECO:0000313" key="2">
    <source>
        <dbReference type="EMBL" id="EWH10891.1"/>
    </source>
</evidence>
<dbReference type="InterPro" id="IPR050706">
    <property type="entry name" value="Cyclic-di-GMP_PDE-like"/>
</dbReference>
<dbReference type="Proteomes" id="UP000019276">
    <property type="component" value="Unassembled WGS sequence"/>
</dbReference>
<dbReference type="EMBL" id="ARZY01000008">
    <property type="protein sequence ID" value="EWH10891.1"/>
    <property type="molecule type" value="Genomic_DNA"/>
</dbReference>
<dbReference type="SMART" id="SM00052">
    <property type="entry name" value="EAL"/>
    <property type="match status" value="1"/>
</dbReference>
<dbReference type="OrthoDB" id="1673646at2"/>
<comment type="caution">
    <text evidence="2">The sequence shown here is derived from an EMBL/GenBank/DDBJ whole genome shotgun (WGS) entry which is preliminary data.</text>
</comment>
<dbReference type="InterPro" id="IPR001633">
    <property type="entry name" value="EAL_dom"/>
</dbReference>
<organism evidence="2 3">
    <name type="scientific">Catenovulum agarivorans DS-2</name>
    <dbReference type="NCBI Taxonomy" id="1328313"/>
    <lineage>
        <taxon>Bacteria</taxon>
        <taxon>Pseudomonadati</taxon>
        <taxon>Pseudomonadota</taxon>
        <taxon>Gammaproteobacteria</taxon>
        <taxon>Alteromonadales</taxon>
        <taxon>Alteromonadaceae</taxon>
        <taxon>Catenovulum</taxon>
    </lineage>
</organism>
<accession>W7QG53</accession>
<proteinExistence type="predicted"/>
<dbReference type="PANTHER" id="PTHR33121:SF15">
    <property type="entry name" value="BLUE LIGHT- AND TEMPERATURE-REGULATED ANTIREPRESSOR BLUF"/>
    <property type="match status" value="1"/>
</dbReference>
<dbReference type="GO" id="GO:0071111">
    <property type="term" value="F:cyclic-guanylate-specific phosphodiesterase activity"/>
    <property type="evidence" value="ECO:0007669"/>
    <property type="project" value="InterPro"/>
</dbReference>
<dbReference type="CDD" id="cd01948">
    <property type="entry name" value="EAL"/>
    <property type="match status" value="1"/>
</dbReference>
<gene>
    <name evidence="2" type="ORF">DS2_06356</name>
</gene>
<dbReference type="AlphaFoldDB" id="W7QG53"/>
<keyword evidence="3" id="KW-1185">Reference proteome</keyword>